<dbReference type="CDD" id="cd06223">
    <property type="entry name" value="PRTases_typeI"/>
    <property type="match status" value="1"/>
</dbReference>
<evidence type="ECO:0000313" key="2">
    <source>
        <dbReference type="EMBL" id="MFL1731812.1"/>
    </source>
</evidence>
<dbReference type="PANTHER" id="PTHR47505:SF1">
    <property type="entry name" value="DNA UTILIZATION PROTEIN YHGH"/>
    <property type="match status" value="1"/>
</dbReference>
<dbReference type="InterPro" id="IPR051910">
    <property type="entry name" value="ComF/GntX_DNA_util-trans"/>
</dbReference>
<dbReference type="InterPro" id="IPR000836">
    <property type="entry name" value="PRTase_dom"/>
</dbReference>
<keyword evidence="3" id="KW-1185">Reference proteome</keyword>
<evidence type="ECO:0000313" key="3">
    <source>
        <dbReference type="Proteomes" id="UP001624684"/>
    </source>
</evidence>
<comment type="similarity">
    <text evidence="1">Belongs to the ComF/GntX family.</text>
</comment>
<dbReference type="Proteomes" id="UP001624684">
    <property type="component" value="Unassembled WGS sequence"/>
</dbReference>
<name>A0ABW8U6V9_9GAMM</name>
<dbReference type="SUPFAM" id="SSF53271">
    <property type="entry name" value="PRTase-like"/>
    <property type="match status" value="1"/>
</dbReference>
<dbReference type="InterPro" id="IPR029057">
    <property type="entry name" value="PRTase-like"/>
</dbReference>
<dbReference type="PANTHER" id="PTHR47505">
    <property type="entry name" value="DNA UTILIZATION PROTEIN YHGH"/>
    <property type="match status" value="1"/>
</dbReference>
<accession>A0ABW8U6V9</accession>
<gene>
    <name evidence="2" type="ORF">ACJHVH_02180</name>
</gene>
<evidence type="ECO:0000256" key="1">
    <source>
        <dbReference type="ARBA" id="ARBA00008007"/>
    </source>
</evidence>
<organism evidence="2 3">
    <name type="scientific">Moraxella oculi</name>
    <dbReference type="NCBI Taxonomy" id="2940516"/>
    <lineage>
        <taxon>Bacteria</taxon>
        <taxon>Pseudomonadati</taxon>
        <taxon>Pseudomonadota</taxon>
        <taxon>Gammaproteobacteria</taxon>
        <taxon>Moraxellales</taxon>
        <taxon>Moraxellaceae</taxon>
        <taxon>Moraxella</taxon>
    </lineage>
</organism>
<dbReference type="RefSeq" id="WP_407068610.1">
    <property type="nucleotide sequence ID" value="NZ_JBJJXE010000002.1"/>
</dbReference>
<reference evidence="2 3" key="1">
    <citation type="submission" date="2024-11" db="EMBL/GenBank/DDBJ databases">
        <title>First Report of Moraxella oculi in Brazil in an Infectious Bovine Keratoconjunctivitis Outbreak.</title>
        <authorList>
            <person name="Carvalho C.V."/>
            <person name="Domingues R."/>
            <person name="Coutinho C."/>
            <person name="Honorio N.T.B.S."/>
            <person name="Faza D.R.L.R."/>
            <person name="Carvalho W.A."/>
            <person name="Machado A.B.F."/>
            <person name="Martins M.F."/>
            <person name="Gaspar E.B."/>
        </authorList>
    </citation>
    <scope>NUCLEOTIDE SEQUENCE [LARGE SCALE GENOMIC DNA]</scope>
    <source>
        <strain evidence="2 3">2117LE</strain>
    </source>
</reference>
<dbReference type="EMBL" id="JBJJXE010000002">
    <property type="protein sequence ID" value="MFL1731812.1"/>
    <property type="molecule type" value="Genomic_DNA"/>
</dbReference>
<protein>
    <submittedName>
        <fullName evidence="2">ComF family protein</fullName>
    </submittedName>
</protein>
<proteinExistence type="inferred from homology"/>
<comment type="caution">
    <text evidence="2">The sequence shown here is derived from an EMBL/GenBank/DDBJ whole genome shotgun (WGS) entry which is preliminary data.</text>
</comment>
<sequence>MFHHRRRISLVRLPPYVFARWLQKIHGLCVLCREPKSFRQDSSVLCDACHAIMSLRLPPINLPILQTAKHSTQTRHFPLYAATFYQYPINQAMTHFKDKEHLPSLMILSHAIHQLPRPIGADANNTVIIPMPTTNKRLVKRGFDPVMVLAKILAHHWQLPLWRGLHRIDDGEHQRKLDRKERLDNMRGAFALIDTLPAKKVILFDDVATTGATLQSAAGTIIEHAPKSSLLAVCVAHGSQEFSWLGHLNEGVA</sequence>
<dbReference type="Gene3D" id="3.40.50.2020">
    <property type="match status" value="1"/>
</dbReference>